<dbReference type="Pfam" id="PF00583">
    <property type="entry name" value="Acetyltransf_1"/>
    <property type="match status" value="1"/>
</dbReference>
<dbReference type="InterPro" id="IPR016181">
    <property type="entry name" value="Acyl_CoA_acyltransferase"/>
</dbReference>
<name>X0UKY4_9ZZZZ</name>
<accession>X0UKY4</accession>
<sequence>MPENMGWIHTIGVHPDYHHKGVARALFDDYRKRFLKLDVDTVYTIVSLSDNMQLPFFEKIGFRQGNRIYLEIDITKEMPKSDRLTDYEFKRIM</sequence>
<reference evidence="2" key="1">
    <citation type="journal article" date="2014" name="Front. Microbiol.">
        <title>High frequency of phylogenetically diverse reductive dehalogenase-homologous genes in deep subseafloor sedimentary metagenomes.</title>
        <authorList>
            <person name="Kawai M."/>
            <person name="Futagami T."/>
            <person name="Toyoda A."/>
            <person name="Takaki Y."/>
            <person name="Nishi S."/>
            <person name="Hori S."/>
            <person name="Arai W."/>
            <person name="Tsubouchi T."/>
            <person name="Morono Y."/>
            <person name="Uchiyama I."/>
            <person name="Ito T."/>
            <person name="Fujiyama A."/>
            <person name="Inagaki F."/>
            <person name="Takami H."/>
        </authorList>
    </citation>
    <scope>NUCLEOTIDE SEQUENCE</scope>
    <source>
        <strain evidence="2">Expedition CK06-06</strain>
    </source>
</reference>
<dbReference type="InterPro" id="IPR000182">
    <property type="entry name" value="GNAT_dom"/>
</dbReference>
<organism evidence="2">
    <name type="scientific">marine sediment metagenome</name>
    <dbReference type="NCBI Taxonomy" id="412755"/>
    <lineage>
        <taxon>unclassified sequences</taxon>
        <taxon>metagenomes</taxon>
        <taxon>ecological metagenomes</taxon>
    </lineage>
</organism>
<gene>
    <name evidence="2" type="ORF">S01H1_32832</name>
</gene>
<proteinExistence type="predicted"/>
<dbReference type="Gene3D" id="3.40.630.30">
    <property type="match status" value="1"/>
</dbReference>
<dbReference type="EMBL" id="BARS01020354">
    <property type="protein sequence ID" value="GAG06295.1"/>
    <property type="molecule type" value="Genomic_DNA"/>
</dbReference>
<dbReference type="GO" id="GO:0016747">
    <property type="term" value="F:acyltransferase activity, transferring groups other than amino-acyl groups"/>
    <property type="evidence" value="ECO:0007669"/>
    <property type="project" value="InterPro"/>
</dbReference>
<dbReference type="AlphaFoldDB" id="X0UKY4"/>
<dbReference type="PROSITE" id="PS51186">
    <property type="entry name" value="GNAT"/>
    <property type="match status" value="1"/>
</dbReference>
<evidence type="ECO:0000313" key="2">
    <source>
        <dbReference type="EMBL" id="GAG06295.1"/>
    </source>
</evidence>
<protein>
    <recommendedName>
        <fullName evidence="1">N-acetyltransferase domain-containing protein</fullName>
    </recommendedName>
</protein>
<comment type="caution">
    <text evidence="2">The sequence shown here is derived from an EMBL/GenBank/DDBJ whole genome shotgun (WGS) entry which is preliminary data.</text>
</comment>
<feature type="domain" description="N-acetyltransferase" evidence="1">
    <location>
        <begin position="1"/>
        <end position="83"/>
    </location>
</feature>
<dbReference type="CDD" id="cd04301">
    <property type="entry name" value="NAT_SF"/>
    <property type="match status" value="1"/>
</dbReference>
<evidence type="ECO:0000259" key="1">
    <source>
        <dbReference type="PROSITE" id="PS51186"/>
    </source>
</evidence>
<dbReference type="SUPFAM" id="SSF55729">
    <property type="entry name" value="Acyl-CoA N-acyltransferases (Nat)"/>
    <property type="match status" value="1"/>
</dbReference>